<feature type="transmembrane region" description="Helical" evidence="1">
    <location>
        <begin position="331"/>
        <end position="350"/>
    </location>
</feature>
<keyword evidence="3" id="KW-1185">Reference proteome</keyword>
<reference evidence="2 3" key="1">
    <citation type="journal article" date="2016" name="Proc. Natl. Acad. Sci. U.S.A.">
        <title>Comparative genomics of biotechnologically important yeasts.</title>
        <authorList>
            <person name="Riley R."/>
            <person name="Haridas S."/>
            <person name="Wolfe K.H."/>
            <person name="Lopes M.R."/>
            <person name="Hittinger C.T."/>
            <person name="Goeker M."/>
            <person name="Salamov A.A."/>
            <person name="Wisecaver J.H."/>
            <person name="Long T.M."/>
            <person name="Calvey C.H."/>
            <person name="Aerts A.L."/>
            <person name="Barry K.W."/>
            <person name="Choi C."/>
            <person name="Clum A."/>
            <person name="Coughlan A.Y."/>
            <person name="Deshpande S."/>
            <person name="Douglass A.P."/>
            <person name="Hanson S.J."/>
            <person name="Klenk H.-P."/>
            <person name="LaButti K.M."/>
            <person name="Lapidus A."/>
            <person name="Lindquist E.A."/>
            <person name="Lipzen A.M."/>
            <person name="Meier-Kolthoff J.P."/>
            <person name="Ohm R.A."/>
            <person name="Otillar R.P."/>
            <person name="Pangilinan J.L."/>
            <person name="Peng Y."/>
            <person name="Rokas A."/>
            <person name="Rosa C.A."/>
            <person name="Scheuner C."/>
            <person name="Sibirny A.A."/>
            <person name="Slot J.C."/>
            <person name="Stielow J.B."/>
            <person name="Sun H."/>
            <person name="Kurtzman C.P."/>
            <person name="Blackwell M."/>
            <person name="Grigoriev I.V."/>
            <person name="Jeffries T.W."/>
        </authorList>
    </citation>
    <scope>NUCLEOTIDE SEQUENCE [LARGE SCALE GENOMIC DNA]</scope>
    <source>
        <strain evidence="3">ATCC 58044 / CBS 1984 / NCYC 433 / NRRL Y-366-8</strain>
    </source>
</reference>
<feature type="transmembrane region" description="Helical" evidence="1">
    <location>
        <begin position="385"/>
        <end position="408"/>
    </location>
</feature>
<protein>
    <submittedName>
        <fullName evidence="2">Uncharacterized protein</fullName>
    </submittedName>
</protein>
<dbReference type="EMBL" id="KV454210">
    <property type="protein sequence ID" value="ODQ60326.1"/>
    <property type="molecule type" value="Genomic_DNA"/>
</dbReference>
<evidence type="ECO:0000313" key="3">
    <source>
        <dbReference type="Proteomes" id="UP000094112"/>
    </source>
</evidence>
<feature type="transmembrane region" description="Helical" evidence="1">
    <location>
        <begin position="258"/>
        <end position="274"/>
    </location>
</feature>
<dbReference type="OrthoDB" id="3982608at2759"/>
<name>A0A1E3P497_WICAA</name>
<dbReference type="Proteomes" id="UP000094112">
    <property type="component" value="Unassembled WGS sequence"/>
</dbReference>
<feature type="transmembrane region" description="Helical" evidence="1">
    <location>
        <begin position="153"/>
        <end position="175"/>
    </location>
</feature>
<organism evidence="2 3">
    <name type="scientific">Wickerhamomyces anomalus (strain ATCC 58044 / CBS 1984 / NCYC 433 / NRRL Y-366-8)</name>
    <name type="common">Yeast</name>
    <name type="synonym">Hansenula anomala</name>
    <dbReference type="NCBI Taxonomy" id="683960"/>
    <lineage>
        <taxon>Eukaryota</taxon>
        <taxon>Fungi</taxon>
        <taxon>Dikarya</taxon>
        <taxon>Ascomycota</taxon>
        <taxon>Saccharomycotina</taxon>
        <taxon>Saccharomycetes</taxon>
        <taxon>Phaffomycetales</taxon>
        <taxon>Wickerhamomycetaceae</taxon>
        <taxon>Wickerhamomyces</taxon>
    </lineage>
</organism>
<proteinExistence type="predicted"/>
<keyword evidence="1" id="KW-0472">Membrane</keyword>
<feature type="transmembrane region" description="Helical" evidence="1">
    <location>
        <begin position="221"/>
        <end position="238"/>
    </location>
</feature>
<keyword evidence="1" id="KW-0812">Transmembrane</keyword>
<feature type="transmembrane region" description="Helical" evidence="1">
    <location>
        <begin position="294"/>
        <end position="311"/>
    </location>
</feature>
<dbReference type="RefSeq" id="XP_019039533.1">
    <property type="nucleotide sequence ID" value="XM_019183456.1"/>
</dbReference>
<evidence type="ECO:0000313" key="2">
    <source>
        <dbReference type="EMBL" id="ODQ60326.1"/>
    </source>
</evidence>
<sequence>MALAVKQFKFCREFTSQPADAQEQQGVNITLLQDSTVLLFGLKDLPDTNIPLLYDENFNLKENRDGFVLCTEELVASGECSKIGEFRIKKTADLQQPLLNMFGEKGDQFFYPVNNSGVYCLYGHHSSEEPGVEYRFYKPYGSLTSSDAKKWKFVTFVAIPLAIILLLGFGAKFLFTKRKGDKTSLVFGSVDAACASIAFNDEGYNSPQGVGFFGLVSDRVFSEYFLSIMHLLVYSVLLEFSKGGYGTVYDQSVKRTRAYGYVCLAILFANVWVQSGSYGLYEKFDLLMNLINNFGYYVIWGFIFQYSKITISEITNESTKRKFIRSRRLTIFTPVFLSLISGFSMIALSFNASQNFVKEHPEIDPVKDMDKVFIHTMENSNSRSIILAVLENLPSLSFFIIILGYSAIWQTTKNDEKLASKDNTMSDPDTENLLVDFKEKV</sequence>
<keyword evidence="1" id="KW-1133">Transmembrane helix</keyword>
<accession>A0A1E3P497</accession>
<gene>
    <name evidence="2" type="ORF">WICANDRAFT_62890</name>
</gene>
<evidence type="ECO:0000256" key="1">
    <source>
        <dbReference type="SAM" id="Phobius"/>
    </source>
</evidence>
<dbReference type="AlphaFoldDB" id="A0A1E3P497"/>
<dbReference type="GeneID" id="30200702"/>